<evidence type="ECO:0000313" key="6">
    <source>
        <dbReference type="Proteomes" id="UP000187191"/>
    </source>
</evidence>
<dbReference type="OrthoDB" id="3169239at2"/>
<keyword evidence="5" id="KW-0503">Monooxygenase</keyword>
<feature type="domain" description="FAD-binding" evidence="3">
    <location>
        <begin position="128"/>
        <end position="320"/>
    </location>
</feature>
<dbReference type="InterPro" id="IPR036188">
    <property type="entry name" value="FAD/NAD-bd_sf"/>
</dbReference>
<dbReference type="Proteomes" id="UP000187191">
    <property type="component" value="Chromosome"/>
</dbReference>
<reference evidence="5 7" key="2">
    <citation type="submission" date="2020-12" db="EMBL/GenBank/DDBJ databases">
        <title>Identification and biosynthesis of polyene macrolides produced by Streptomyces alfalfae Men-myco-93-63.</title>
        <authorList>
            <person name="Liu D."/>
            <person name="Li Y."/>
            <person name="Liu L."/>
            <person name="Han X."/>
            <person name="Shen F."/>
        </authorList>
    </citation>
    <scope>NUCLEOTIDE SEQUENCE [LARGE SCALE GENOMIC DNA]</scope>
    <source>
        <strain evidence="5 7">Men-myco-93-63</strain>
    </source>
</reference>
<dbReference type="Pfam" id="PF01494">
    <property type="entry name" value="FAD_binding_3"/>
    <property type="match status" value="1"/>
</dbReference>
<dbReference type="KEGG" id="ssia:A7J05_16915"/>
<name>A0A1P8THX8_9ACTN</name>
<proteinExistence type="predicted"/>
<dbReference type="PRINTS" id="PR00420">
    <property type="entry name" value="RNGMNOXGNASE"/>
</dbReference>
<protein>
    <submittedName>
        <fullName evidence="4">FAD-binding monooxygenase</fullName>
    </submittedName>
    <submittedName>
        <fullName evidence="5">FAD-dependent monooxygenase</fullName>
    </submittedName>
</protein>
<dbReference type="EMBL" id="CP015588">
    <property type="protein sequence ID" value="APY87189.1"/>
    <property type="molecule type" value="Genomic_DNA"/>
</dbReference>
<dbReference type="Gene3D" id="3.30.9.20">
    <property type="match status" value="1"/>
</dbReference>
<dbReference type="InterPro" id="IPR050631">
    <property type="entry name" value="PheA/TfdB_FAD_monoxygenase"/>
</dbReference>
<dbReference type="Proteomes" id="UP000596130">
    <property type="component" value="Chromosome"/>
</dbReference>
<dbReference type="GO" id="GO:0071949">
    <property type="term" value="F:FAD binding"/>
    <property type="evidence" value="ECO:0007669"/>
    <property type="project" value="InterPro"/>
</dbReference>
<dbReference type="SUPFAM" id="SSF51905">
    <property type="entry name" value="FAD/NAD(P)-binding domain"/>
    <property type="match status" value="1"/>
</dbReference>
<keyword evidence="6" id="KW-1185">Reference proteome</keyword>
<gene>
    <name evidence="4" type="ORF">A7J05_16915</name>
    <name evidence="5" type="ORF">I8755_20470</name>
</gene>
<keyword evidence="2" id="KW-0520">NAD</keyword>
<evidence type="ECO:0000256" key="1">
    <source>
        <dbReference type="ARBA" id="ARBA00023002"/>
    </source>
</evidence>
<dbReference type="InterPro" id="IPR002938">
    <property type="entry name" value="FAD-bd"/>
</dbReference>
<accession>A0A1P8THX8</accession>
<organism evidence="5 7">
    <name type="scientific">Streptomyces alfalfae</name>
    <dbReference type="NCBI Taxonomy" id="1642299"/>
    <lineage>
        <taxon>Bacteria</taxon>
        <taxon>Bacillati</taxon>
        <taxon>Actinomycetota</taxon>
        <taxon>Actinomycetes</taxon>
        <taxon>Kitasatosporales</taxon>
        <taxon>Streptomycetaceae</taxon>
        <taxon>Streptomyces</taxon>
    </lineage>
</organism>
<evidence type="ECO:0000313" key="5">
    <source>
        <dbReference type="EMBL" id="QQC90516.1"/>
    </source>
</evidence>
<evidence type="ECO:0000256" key="2">
    <source>
        <dbReference type="ARBA" id="ARBA00023027"/>
    </source>
</evidence>
<dbReference type="GO" id="GO:0004497">
    <property type="term" value="F:monooxygenase activity"/>
    <property type="evidence" value="ECO:0007669"/>
    <property type="project" value="UniProtKB-KW"/>
</dbReference>
<keyword evidence="1" id="KW-0560">Oxidoreductase</keyword>
<dbReference type="PANTHER" id="PTHR43476">
    <property type="entry name" value="3-(3-HYDROXY-PHENYL)PROPIONATE/3-HYDROXYCINNAMIC ACID HYDROXYLASE"/>
    <property type="match status" value="1"/>
</dbReference>
<dbReference type="PANTHER" id="PTHR43476:SF4">
    <property type="entry name" value="BLR0106 PROTEIN"/>
    <property type="match status" value="1"/>
</dbReference>
<dbReference type="EMBL" id="CP065959">
    <property type="protein sequence ID" value="QQC90516.1"/>
    <property type="molecule type" value="Genomic_DNA"/>
</dbReference>
<dbReference type="RefSeq" id="WP_076685201.1">
    <property type="nucleotide sequence ID" value="NZ_CP015588.1"/>
</dbReference>
<evidence type="ECO:0000313" key="7">
    <source>
        <dbReference type="Proteomes" id="UP000596130"/>
    </source>
</evidence>
<evidence type="ECO:0000259" key="3">
    <source>
        <dbReference type="Pfam" id="PF01494"/>
    </source>
</evidence>
<evidence type="ECO:0000313" key="4">
    <source>
        <dbReference type="EMBL" id="APY87189.1"/>
    </source>
</evidence>
<sequence>MKIDCVGGGPASLYLAILAKLKDPAHEVTVHERHAEGASHGWGVTFWPDLLEELRAHDPESAAVIAERCVSWRGGFAHVGDRTTAHDGDLGHAIGRHEMRTILADRARSLGVRLAFGTEIGGRGDLPDADLVVAGDGAHSRLRTAHAEHFGTRVTTGANRFIWLGTTRVFTAFTFAFVETEHGWIWCYAYGYSGGHSTCVVECSAATWTGLGFDRIAHTDALRLLEKLFAEPLDGHGLLGRDDIEGHAQWQAFPTVTNATWSHGNLTLIGDAAHTTHYSIGAGTTLALRDAACLAGELRGVGPRELPDALARYERRRKHALLAVQSAARHSAQWYENLPRYIGMPPERMFALLGQRHSPLLPYVPPQIYYHLDQTVGRLNSLRWLKQRLGPRVARALQGRRPES</sequence>
<dbReference type="AlphaFoldDB" id="A0A1P8THX8"/>
<dbReference type="Gene3D" id="3.50.50.60">
    <property type="entry name" value="FAD/NAD(P)-binding domain"/>
    <property type="match status" value="1"/>
</dbReference>
<reference evidence="4 6" key="1">
    <citation type="submission" date="2016-05" db="EMBL/GenBank/DDBJ databases">
        <authorList>
            <person name="Gu J."/>
        </authorList>
    </citation>
    <scope>NUCLEOTIDE SEQUENCE [LARGE SCALE GENOMIC DNA]</scope>
    <source>
        <strain evidence="4 6">ACCC40021</strain>
    </source>
</reference>